<organism evidence="5 6">
    <name type="scientific">Gordonia phthalatica</name>
    <dbReference type="NCBI Taxonomy" id="1136941"/>
    <lineage>
        <taxon>Bacteria</taxon>
        <taxon>Bacillati</taxon>
        <taxon>Actinomycetota</taxon>
        <taxon>Actinomycetes</taxon>
        <taxon>Mycobacteriales</taxon>
        <taxon>Gordoniaceae</taxon>
        <taxon>Gordonia</taxon>
    </lineage>
</organism>
<dbReference type="PANTHER" id="PTHR43309:SF3">
    <property type="entry name" value="5-OXOPROLINASE SUBUNIT C"/>
    <property type="match status" value="1"/>
</dbReference>
<evidence type="ECO:0000313" key="5">
    <source>
        <dbReference type="EMBL" id="ALG83814.1"/>
    </source>
</evidence>
<reference evidence="5 6" key="2">
    <citation type="journal article" date="2017" name="Int. J. Syst. Evol. Microbiol.">
        <title>Gordonia phthalatica sp. nov., a di-n-butyl phthalate-degrading bacterium isolated from activated sludge.</title>
        <authorList>
            <person name="Jin D."/>
            <person name="Kong X."/>
            <person name="Jia M."/>
            <person name="Yu X."/>
            <person name="Wang X."/>
            <person name="Zhuang X."/>
            <person name="Deng Y."/>
            <person name="Bai Z."/>
        </authorList>
    </citation>
    <scope>NUCLEOTIDE SEQUENCE [LARGE SCALE GENOMIC DNA]</scope>
    <source>
        <strain evidence="5 6">QH-11</strain>
    </source>
</reference>
<dbReference type="Gene3D" id="2.40.100.10">
    <property type="entry name" value="Cyclophilin-like"/>
    <property type="match status" value="1"/>
</dbReference>
<evidence type="ECO:0000259" key="4">
    <source>
        <dbReference type="SMART" id="SM00797"/>
    </source>
</evidence>
<dbReference type="PATRIC" id="fig|1136941.3.peg.800"/>
<dbReference type="SUPFAM" id="SSF50891">
    <property type="entry name" value="Cyclophilin-like"/>
    <property type="match status" value="1"/>
</dbReference>
<keyword evidence="6" id="KW-1185">Reference proteome</keyword>
<dbReference type="InterPro" id="IPR029000">
    <property type="entry name" value="Cyclophilin-like_dom_sf"/>
</dbReference>
<dbReference type="GO" id="GO:0005524">
    <property type="term" value="F:ATP binding"/>
    <property type="evidence" value="ECO:0007669"/>
    <property type="project" value="UniProtKB-KW"/>
</dbReference>
<dbReference type="Proteomes" id="UP000063789">
    <property type="component" value="Chromosome"/>
</dbReference>
<gene>
    <name evidence="5" type="ORF">ACH46_03950</name>
</gene>
<dbReference type="RefSeq" id="WP_062391775.1">
    <property type="nucleotide sequence ID" value="NZ_CP011853.1"/>
</dbReference>
<keyword evidence="1" id="KW-0547">Nucleotide-binding</keyword>
<dbReference type="STRING" id="1136941.ACH46_03950"/>
<sequence length="288" mass="29618">MSASLTVVSTGPLATFQDLGRPGFAHLGVPRSGAADLPALRQANRLVGNAEGAAAVEVTLGGWSARATGRLLIAVTGPAVRVRVGGKDVGSHGAVPVSDGDLIEVSTPPRGCRNYVAVRGGFDAPAELDSRSTDTLSGLGPAPLRNGDVLAVGTDADVWPATTFAPAGAVPDLVDLIADPGPRDDRLVDVGVLAVGRWTVTPASNRVGLRLDRTDAAPLPRHRDDLPELRSEGVPLGGVQIPPSGQPVIFLADHPVTGGYPVVAVLNPESVWRAAQLTAGDVVRLRLR</sequence>
<dbReference type="InterPro" id="IPR052708">
    <property type="entry name" value="PxpC"/>
</dbReference>
<feature type="domain" description="Carboxyltransferase" evidence="4">
    <location>
        <begin position="26"/>
        <end position="288"/>
    </location>
</feature>
<keyword evidence="3" id="KW-0067">ATP-binding</keyword>
<dbReference type="SMART" id="SM00797">
    <property type="entry name" value="AHS2"/>
    <property type="match status" value="1"/>
</dbReference>
<evidence type="ECO:0000313" key="6">
    <source>
        <dbReference type="Proteomes" id="UP000063789"/>
    </source>
</evidence>
<dbReference type="Pfam" id="PF02626">
    <property type="entry name" value="CT_A_B"/>
    <property type="match status" value="1"/>
</dbReference>
<dbReference type="InterPro" id="IPR003778">
    <property type="entry name" value="CT_A_B"/>
</dbReference>
<protein>
    <submittedName>
        <fullName evidence="5">Allophanate hydrolase</fullName>
    </submittedName>
</protein>
<evidence type="ECO:0000256" key="2">
    <source>
        <dbReference type="ARBA" id="ARBA00022801"/>
    </source>
</evidence>
<dbReference type="PANTHER" id="PTHR43309">
    <property type="entry name" value="5-OXOPROLINASE SUBUNIT C"/>
    <property type="match status" value="1"/>
</dbReference>
<dbReference type="KEGG" id="goq:ACH46_03950"/>
<reference evidence="6" key="1">
    <citation type="submission" date="2015-06" db="EMBL/GenBank/DDBJ databases">
        <title>Complete genome sequence and metabolic analysis of phthalate degradation pathway in Gordonia sp. QH-11.</title>
        <authorList>
            <person name="Jin D."/>
            <person name="Kong X."/>
            <person name="Bai Z."/>
        </authorList>
    </citation>
    <scope>NUCLEOTIDE SEQUENCE [LARGE SCALE GENOMIC DNA]</scope>
    <source>
        <strain evidence="6">QH-11</strain>
    </source>
</reference>
<accession>A0A0N9N9Z3</accession>
<dbReference type="AlphaFoldDB" id="A0A0N9N9Z3"/>
<dbReference type="EMBL" id="CP011853">
    <property type="protein sequence ID" value="ALG83814.1"/>
    <property type="molecule type" value="Genomic_DNA"/>
</dbReference>
<name>A0A0N9N9Z3_9ACTN</name>
<dbReference type="NCBIfam" id="TIGR00724">
    <property type="entry name" value="urea_amlyse_rel"/>
    <property type="match status" value="1"/>
</dbReference>
<proteinExistence type="predicted"/>
<evidence type="ECO:0000256" key="1">
    <source>
        <dbReference type="ARBA" id="ARBA00022741"/>
    </source>
</evidence>
<dbReference type="GO" id="GO:0016787">
    <property type="term" value="F:hydrolase activity"/>
    <property type="evidence" value="ECO:0007669"/>
    <property type="project" value="UniProtKB-KW"/>
</dbReference>
<evidence type="ECO:0000256" key="3">
    <source>
        <dbReference type="ARBA" id="ARBA00022840"/>
    </source>
</evidence>
<keyword evidence="2 5" id="KW-0378">Hydrolase</keyword>